<keyword evidence="5" id="KW-0677">Repeat</keyword>
<dbReference type="GO" id="GO:0005886">
    <property type="term" value="C:plasma membrane"/>
    <property type="evidence" value="ECO:0007669"/>
    <property type="project" value="UniProtKB-SubCell"/>
</dbReference>
<evidence type="ECO:0000256" key="8">
    <source>
        <dbReference type="ARBA" id="ARBA00022989"/>
    </source>
</evidence>
<dbReference type="PRINTS" id="PR00205">
    <property type="entry name" value="CADHERIN"/>
</dbReference>
<feature type="domain" description="Cadherin" evidence="13">
    <location>
        <begin position="28"/>
        <end position="127"/>
    </location>
</feature>
<dbReference type="AlphaFoldDB" id="A0A8C1YZ59"/>
<evidence type="ECO:0000256" key="4">
    <source>
        <dbReference type="ARBA" id="ARBA00022729"/>
    </source>
</evidence>
<proteinExistence type="predicted"/>
<dbReference type="InterPro" id="IPR013164">
    <property type="entry name" value="Cadherin_N"/>
</dbReference>
<evidence type="ECO:0000256" key="7">
    <source>
        <dbReference type="ARBA" id="ARBA00022889"/>
    </source>
</evidence>
<evidence type="ECO:0000313" key="15">
    <source>
        <dbReference type="Proteomes" id="UP000694700"/>
    </source>
</evidence>
<dbReference type="InterPro" id="IPR050174">
    <property type="entry name" value="Protocadherin/Cadherin-CA"/>
</dbReference>
<dbReference type="SUPFAM" id="SSF49313">
    <property type="entry name" value="Cadherin-like"/>
    <property type="match status" value="2"/>
</dbReference>
<organism evidence="14 15">
    <name type="scientific">Cyprinus carpio</name>
    <name type="common">Common carp</name>
    <dbReference type="NCBI Taxonomy" id="7962"/>
    <lineage>
        <taxon>Eukaryota</taxon>
        <taxon>Metazoa</taxon>
        <taxon>Chordata</taxon>
        <taxon>Craniata</taxon>
        <taxon>Vertebrata</taxon>
        <taxon>Euteleostomi</taxon>
        <taxon>Actinopterygii</taxon>
        <taxon>Neopterygii</taxon>
        <taxon>Teleostei</taxon>
        <taxon>Ostariophysi</taxon>
        <taxon>Cypriniformes</taxon>
        <taxon>Cyprinidae</taxon>
        <taxon>Cyprininae</taxon>
        <taxon>Cyprinus</taxon>
    </lineage>
</organism>
<evidence type="ECO:0000256" key="10">
    <source>
        <dbReference type="ARBA" id="ARBA00023180"/>
    </source>
</evidence>
<feature type="domain" description="Cadherin" evidence="13">
    <location>
        <begin position="128"/>
        <end position="215"/>
    </location>
</feature>
<dbReference type="Ensembl" id="ENSCCRT00015042742.1">
    <property type="protein sequence ID" value="ENSCCRP00015041339.1"/>
    <property type="gene ID" value="ENSCCRG00015017186.1"/>
</dbReference>
<dbReference type="GO" id="GO:0005509">
    <property type="term" value="F:calcium ion binding"/>
    <property type="evidence" value="ECO:0007669"/>
    <property type="project" value="UniProtKB-UniRule"/>
</dbReference>
<evidence type="ECO:0000256" key="11">
    <source>
        <dbReference type="PROSITE-ProRule" id="PRU00043"/>
    </source>
</evidence>
<evidence type="ECO:0000313" key="14">
    <source>
        <dbReference type="Ensembl" id="ENSCCRP00015041339.1"/>
    </source>
</evidence>
<dbReference type="InterPro" id="IPR002126">
    <property type="entry name" value="Cadherin-like_dom"/>
</dbReference>
<keyword evidence="2" id="KW-1003">Cell membrane</keyword>
<dbReference type="PANTHER" id="PTHR24028">
    <property type="entry name" value="CADHERIN-87A"/>
    <property type="match status" value="1"/>
</dbReference>
<dbReference type="FunFam" id="2.60.40.60:FF:000007">
    <property type="entry name" value="Protocadherin alpha 2"/>
    <property type="match status" value="1"/>
</dbReference>
<keyword evidence="6 11" id="KW-0106">Calcium</keyword>
<keyword evidence="9" id="KW-0472">Membrane</keyword>
<keyword evidence="8" id="KW-1133">Transmembrane helix</keyword>
<feature type="chain" id="PRO_5034065758" description="Cadherin domain-containing protein" evidence="12">
    <location>
        <begin position="24"/>
        <end position="229"/>
    </location>
</feature>
<keyword evidence="10" id="KW-0325">Glycoprotein</keyword>
<comment type="subcellular location">
    <subcellularLocation>
        <location evidence="1">Cell membrane</location>
        <topology evidence="1">Single-pass type I membrane protein</topology>
    </subcellularLocation>
</comment>
<evidence type="ECO:0000256" key="12">
    <source>
        <dbReference type="SAM" id="SignalP"/>
    </source>
</evidence>
<name>A0A8C1YZ59_CYPCA</name>
<evidence type="ECO:0000256" key="1">
    <source>
        <dbReference type="ARBA" id="ARBA00004251"/>
    </source>
</evidence>
<evidence type="ECO:0000259" key="13">
    <source>
        <dbReference type="PROSITE" id="PS50268"/>
    </source>
</evidence>
<reference evidence="14" key="1">
    <citation type="submission" date="2025-08" db="UniProtKB">
        <authorList>
            <consortium name="Ensembl"/>
        </authorList>
    </citation>
    <scope>IDENTIFICATION</scope>
</reference>
<dbReference type="Gene3D" id="2.60.40.60">
    <property type="entry name" value="Cadherins"/>
    <property type="match status" value="2"/>
</dbReference>
<evidence type="ECO:0000256" key="6">
    <source>
        <dbReference type="ARBA" id="ARBA00022837"/>
    </source>
</evidence>
<dbReference type="PANTHER" id="PTHR24028:SF32">
    <property type="entry name" value="CADHERIN-RELATED NEURONAL RECEPTOR VARIABLE 10-RELATED"/>
    <property type="match status" value="1"/>
</dbReference>
<dbReference type="SMART" id="SM00112">
    <property type="entry name" value="CA"/>
    <property type="match status" value="2"/>
</dbReference>
<dbReference type="CDD" id="cd11304">
    <property type="entry name" value="Cadherin_repeat"/>
    <property type="match status" value="2"/>
</dbReference>
<protein>
    <recommendedName>
        <fullName evidence="13">Cadherin domain-containing protein</fullName>
    </recommendedName>
</protein>
<keyword evidence="4 12" id="KW-0732">Signal</keyword>
<dbReference type="GO" id="GO:0007156">
    <property type="term" value="P:homophilic cell adhesion via plasma membrane adhesion molecules"/>
    <property type="evidence" value="ECO:0007669"/>
    <property type="project" value="InterPro"/>
</dbReference>
<feature type="signal peptide" evidence="12">
    <location>
        <begin position="1"/>
        <end position="23"/>
    </location>
</feature>
<sequence length="229" mass="25562">MDVTKSYCFWIVLFLSLWESSLGQIVYSVSEEVNKGTVIGNIAKDLKIGVQELESRMFQFMPGSNAKYFDVNVKTGSLFVKDRIDREELCGSNQKCALNLEALAQNPHRLYRVEMIILDVNDNAPFFPESTYVVNVTEIANEGDRFPLPIAKDSDVGSNSLKDYKLSSNEYFSIDVHSGQKSMLAELVLQKVLDREKQALVLTGVDGGKPPKSGTLNYCSELLFAIVAK</sequence>
<evidence type="ECO:0000256" key="5">
    <source>
        <dbReference type="ARBA" id="ARBA00022737"/>
    </source>
</evidence>
<dbReference type="FunFam" id="2.60.40.60:FF:000307">
    <property type="entry name" value="Zgc:123181"/>
    <property type="match status" value="1"/>
</dbReference>
<evidence type="ECO:0000256" key="9">
    <source>
        <dbReference type="ARBA" id="ARBA00023136"/>
    </source>
</evidence>
<keyword evidence="7" id="KW-0130">Cell adhesion</keyword>
<evidence type="ECO:0000256" key="3">
    <source>
        <dbReference type="ARBA" id="ARBA00022692"/>
    </source>
</evidence>
<dbReference type="PROSITE" id="PS50268">
    <property type="entry name" value="CADHERIN_2"/>
    <property type="match status" value="2"/>
</dbReference>
<dbReference type="Pfam" id="PF08266">
    <property type="entry name" value="Cadherin_2"/>
    <property type="match status" value="1"/>
</dbReference>
<dbReference type="Proteomes" id="UP000694700">
    <property type="component" value="Unplaced"/>
</dbReference>
<keyword evidence="3" id="KW-0812">Transmembrane</keyword>
<evidence type="ECO:0000256" key="2">
    <source>
        <dbReference type="ARBA" id="ARBA00022475"/>
    </source>
</evidence>
<dbReference type="InterPro" id="IPR015919">
    <property type="entry name" value="Cadherin-like_sf"/>
</dbReference>
<accession>A0A8C1YZ59</accession>